<feature type="compositionally biased region" description="Basic and acidic residues" evidence="1">
    <location>
        <begin position="14"/>
        <end position="25"/>
    </location>
</feature>
<keyword evidence="3" id="KW-1185">Reference proteome</keyword>
<evidence type="ECO:0000313" key="2">
    <source>
        <dbReference type="EMBL" id="GMN33154.1"/>
    </source>
</evidence>
<protein>
    <submittedName>
        <fullName evidence="2">Uncharacterized protein</fullName>
    </submittedName>
</protein>
<evidence type="ECO:0000313" key="3">
    <source>
        <dbReference type="Proteomes" id="UP001187192"/>
    </source>
</evidence>
<proteinExistence type="predicted"/>
<gene>
    <name evidence="2" type="ORF">TIFTF001_004005</name>
</gene>
<dbReference type="EMBL" id="BTGU01000004">
    <property type="protein sequence ID" value="GMN33154.1"/>
    <property type="molecule type" value="Genomic_DNA"/>
</dbReference>
<dbReference type="Proteomes" id="UP001187192">
    <property type="component" value="Unassembled WGS sequence"/>
</dbReference>
<organism evidence="2 3">
    <name type="scientific">Ficus carica</name>
    <name type="common">Common fig</name>
    <dbReference type="NCBI Taxonomy" id="3494"/>
    <lineage>
        <taxon>Eukaryota</taxon>
        <taxon>Viridiplantae</taxon>
        <taxon>Streptophyta</taxon>
        <taxon>Embryophyta</taxon>
        <taxon>Tracheophyta</taxon>
        <taxon>Spermatophyta</taxon>
        <taxon>Magnoliopsida</taxon>
        <taxon>eudicotyledons</taxon>
        <taxon>Gunneridae</taxon>
        <taxon>Pentapetalae</taxon>
        <taxon>rosids</taxon>
        <taxon>fabids</taxon>
        <taxon>Rosales</taxon>
        <taxon>Moraceae</taxon>
        <taxon>Ficeae</taxon>
        <taxon>Ficus</taxon>
    </lineage>
</organism>
<evidence type="ECO:0000256" key="1">
    <source>
        <dbReference type="SAM" id="MobiDB-lite"/>
    </source>
</evidence>
<reference evidence="2" key="1">
    <citation type="submission" date="2023-07" db="EMBL/GenBank/DDBJ databases">
        <title>draft genome sequence of fig (Ficus carica).</title>
        <authorList>
            <person name="Takahashi T."/>
            <person name="Nishimura K."/>
        </authorList>
    </citation>
    <scope>NUCLEOTIDE SEQUENCE</scope>
</reference>
<dbReference type="AlphaFoldDB" id="A0AA87ZH57"/>
<sequence length="72" mass="7564">MKASVRPPGLDAGNRPDDVLGEHGHPTRSYRLTRAPPTYYCNTSHRHPPPPTLIGVASAGVGNGHPTVPCTG</sequence>
<accession>A0AA87ZH57</accession>
<comment type="caution">
    <text evidence="2">The sequence shown here is derived from an EMBL/GenBank/DDBJ whole genome shotgun (WGS) entry which is preliminary data.</text>
</comment>
<feature type="region of interest" description="Disordered" evidence="1">
    <location>
        <begin position="1"/>
        <end position="72"/>
    </location>
</feature>
<name>A0AA87ZH57_FICCA</name>